<comment type="similarity">
    <text evidence="5">Belongs to the SepF family.</text>
</comment>
<name>A0A1T4V5N2_9FIRM</name>
<dbReference type="PANTHER" id="PTHR35798:SF1">
    <property type="entry name" value="CELL DIVISION PROTEIN SEPF"/>
    <property type="match status" value="1"/>
</dbReference>
<evidence type="ECO:0000256" key="5">
    <source>
        <dbReference type="HAMAP-Rule" id="MF_01197"/>
    </source>
</evidence>
<dbReference type="GO" id="GO:0000917">
    <property type="term" value="P:division septum assembly"/>
    <property type="evidence" value="ECO:0007669"/>
    <property type="project" value="UniProtKB-KW"/>
</dbReference>
<dbReference type="AlphaFoldDB" id="A0A1T4V5N2"/>
<feature type="region of interest" description="Disordered" evidence="6">
    <location>
        <begin position="31"/>
        <end position="68"/>
    </location>
</feature>
<evidence type="ECO:0000256" key="3">
    <source>
        <dbReference type="ARBA" id="ARBA00023306"/>
    </source>
</evidence>
<evidence type="ECO:0000256" key="1">
    <source>
        <dbReference type="ARBA" id="ARBA00022618"/>
    </source>
</evidence>
<comment type="subunit">
    <text evidence="5">Homodimer. Interacts with FtsZ.</text>
</comment>
<evidence type="ECO:0000313" key="7">
    <source>
        <dbReference type="EMBL" id="SKA60263.1"/>
    </source>
</evidence>
<dbReference type="HAMAP" id="MF_01197">
    <property type="entry name" value="SepF"/>
    <property type="match status" value="1"/>
</dbReference>
<comment type="function">
    <text evidence="4 5">Cell division protein that is part of the divisome complex and is recruited early to the Z-ring. Probably stimulates Z-ring formation, perhaps through the cross-linking of FtsZ protofilaments. Its function overlaps with FtsA.</text>
</comment>
<dbReference type="GO" id="GO:0043093">
    <property type="term" value="P:FtsZ-dependent cytokinesis"/>
    <property type="evidence" value="ECO:0007669"/>
    <property type="project" value="UniProtKB-UniRule"/>
</dbReference>
<accession>A0A1T4V5N2</accession>
<protein>
    <recommendedName>
        <fullName evidence="5">Cell division protein SepF</fullName>
    </recommendedName>
</protein>
<keyword evidence="3 5" id="KW-0131">Cell cycle</keyword>
<dbReference type="GO" id="GO:0005737">
    <property type="term" value="C:cytoplasm"/>
    <property type="evidence" value="ECO:0007669"/>
    <property type="project" value="UniProtKB-SubCell"/>
</dbReference>
<keyword evidence="2 5" id="KW-0717">Septation</keyword>
<sequence>MSNFTEKFTNLFKVNYDDDYDDDYYDDYDDFEEPVKEKKSRREPAADVTMSKASAKKQSQPRKVVPMKKNSSGEVVVIKPTSYDEAREVVDTILSGRIVFLNLDGIHMELAQRIIDFISGATYSVQGNLERVSSGYIYAITPRNVELSGDFQDLFPDGYELNPYKRY</sequence>
<dbReference type="Proteomes" id="UP000190814">
    <property type="component" value="Unassembled WGS sequence"/>
</dbReference>
<evidence type="ECO:0000256" key="2">
    <source>
        <dbReference type="ARBA" id="ARBA00023210"/>
    </source>
</evidence>
<gene>
    <name evidence="5" type="primary">sepF</name>
    <name evidence="7" type="ORF">SAMN02745111_00226</name>
</gene>
<evidence type="ECO:0000256" key="6">
    <source>
        <dbReference type="SAM" id="MobiDB-lite"/>
    </source>
</evidence>
<dbReference type="InterPro" id="IPR038594">
    <property type="entry name" value="SepF-like_sf"/>
</dbReference>
<keyword evidence="5" id="KW-0963">Cytoplasm</keyword>
<dbReference type="InterPro" id="IPR007561">
    <property type="entry name" value="Cell_div_SepF/SepF-rel"/>
</dbReference>
<comment type="subcellular location">
    <subcellularLocation>
        <location evidence="5">Cytoplasm</location>
    </subcellularLocation>
    <text evidence="5">Localizes to the division site, in a FtsZ-dependent manner.</text>
</comment>
<dbReference type="OrthoDB" id="9815206at2"/>
<organism evidence="7 8">
    <name type="scientific">Eubacterium uniforme</name>
    <dbReference type="NCBI Taxonomy" id="39495"/>
    <lineage>
        <taxon>Bacteria</taxon>
        <taxon>Bacillati</taxon>
        <taxon>Bacillota</taxon>
        <taxon>Clostridia</taxon>
        <taxon>Eubacteriales</taxon>
        <taxon>Eubacteriaceae</taxon>
        <taxon>Eubacterium</taxon>
    </lineage>
</organism>
<dbReference type="InterPro" id="IPR023052">
    <property type="entry name" value="Cell_div_SepF"/>
</dbReference>
<proteinExistence type="inferred from homology"/>
<evidence type="ECO:0000256" key="4">
    <source>
        <dbReference type="ARBA" id="ARBA00044936"/>
    </source>
</evidence>
<dbReference type="EMBL" id="FUXZ01000002">
    <property type="protein sequence ID" value="SKA60263.1"/>
    <property type="molecule type" value="Genomic_DNA"/>
</dbReference>
<dbReference type="PANTHER" id="PTHR35798">
    <property type="entry name" value="CELL DIVISION PROTEIN SEPF"/>
    <property type="match status" value="1"/>
</dbReference>
<dbReference type="Pfam" id="PF04472">
    <property type="entry name" value="SepF"/>
    <property type="match status" value="1"/>
</dbReference>
<keyword evidence="8" id="KW-1185">Reference proteome</keyword>
<feature type="compositionally biased region" description="Basic and acidic residues" evidence="6">
    <location>
        <begin position="33"/>
        <end position="45"/>
    </location>
</feature>
<evidence type="ECO:0000313" key="8">
    <source>
        <dbReference type="Proteomes" id="UP000190814"/>
    </source>
</evidence>
<dbReference type="Gene3D" id="3.30.110.150">
    <property type="entry name" value="SepF-like protein"/>
    <property type="match status" value="1"/>
</dbReference>
<reference evidence="7 8" key="1">
    <citation type="submission" date="2017-02" db="EMBL/GenBank/DDBJ databases">
        <authorList>
            <person name="Peterson S.W."/>
        </authorList>
    </citation>
    <scope>NUCLEOTIDE SEQUENCE [LARGE SCALE GENOMIC DNA]</scope>
    <source>
        <strain evidence="7 8">ATCC 35992</strain>
    </source>
</reference>
<keyword evidence="1 5" id="KW-0132">Cell division</keyword>
<dbReference type="RefSeq" id="WP_078765117.1">
    <property type="nucleotide sequence ID" value="NZ_FUXZ01000002.1"/>
</dbReference>
<dbReference type="STRING" id="39495.SAMN02745111_00226"/>